<reference evidence="1 2" key="1">
    <citation type="submission" date="2024-01" db="EMBL/GenBank/DDBJ databases">
        <title>The complete chloroplast genome sequence of Lithospermum erythrorhizon: insights into the phylogenetic relationship among Boraginaceae species and the maternal lineages of purple gromwells.</title>
        <authorList>
            <person name="Okada T."/>
            <person name="Watanabe K."/>
        </authorList>
    </citation>
    <scope>NUCLEOTIDE SEQUENCE [LARGE SCALE GENOMIC DNA]</scope>
</reference>
<evidence type="ECO:0000313" key="1">
    <source>
        <dbReference type="EMBL" id="GAA0144972.1"/>
    </source>
</evidence>
<dbReference type="AlphaFoldDB" id="A0AAV3P4S7"/>
<proteinExistence type="predicted"/>
<name>A0AAV3P4S7_LITER</name>
<dbReference type="Proteomes" id="UP001454036">
    <property type="component" value="Unassembled WGS sequence"/>
</dbReference>
<organism evidence="1 2">
    <name type="scientific">Lithospermum erythrorhizon</name>
    <name type="common">Purple gromwell</name>
    <name type="synonym">Lithospermum officinale var. erythrorhizon</name>
    <dbReference type="NCBI Taxonomy" id="34254"/>
    <lineage>
        <taxon>Eukaryota</taxon>
        <taxon>Viridiplantae</taxon>
        <taxon>Streptophyta</taxon>
        <taxon>Embryophyta</taxon>
        <taxon>Tracheophyta</taxon>
        <taxon>Spermatophyta</taxon>
        <taxon>Magnoliopsida</taxon>
        <taxon>eudicotyledons</taxon>
        <taxon>Gunneridae</taxon>
        <taxon>Pentapetalae</taxon>
        <taxon>asterids</taxon>
        <taxon>lamiids</taxon>
        <taxon>Boraginales</taxon>
        <taxon>Boraginaceae</taxon>
        <taxon>Boraginoideae</taxon>
        <taxon>Lithospermeae</taxon>
        <taxon>Lithospermum</taxon>
    </lineage>
</organism>
<gene>
    <name evidence="1" type="ORF">LIER_42835</name>
</gene>
<comment type="caution">
    <text evidence="1">The sequence shown here is derived from an EMBL/GenBank/DDBJ whole genome shotgun (WGS) entry which is preliminary data.</text>
</comment>
<sequence length="101" mass="11558">MSSSSLSSQLPDYLDRRERLTRTLLGVFADAEFFTVDVHIERRGCIYMFTFNNQDDKDIVGINGHYNVNGALLLLANWTPNISLHNFTITAAWNTSRIQTF</sequence>
<accession>A0AAV3P4S7</accession>
<keyword evidence="2" id="KW-1185">Reference proteome</keyword>
<protein>
    <submittedName>
        <fullName evidence="1">Uncharacterized protein</fullName>
    </submittedName>
</protein>
<evidence type="ECO:0000313" key="2">
    <source>
        <dbReference type="Proteomes" id="UP001454036"/>
    </source>
</evidence>
<dbReference type="EMBL" id="BAABME010031252">
    <property type="protein sequence ID" value="GAA0144972.1"/>
    <property type="molecule type" value="Genomic_DNA"/>
</dbReference>